<feature type="region of interest" description="Disordered" evidence="1">
    <location>
        <begin position="1"/>
        <end position="24"/>
    </location>
</feature>
<gene>
    <name evidence="2" type="ORF">IFO67_13480</name>
</gene>
<evidence type="ECO:0000313" key="2">
    <source>
        <dbReference type="EMBL" id="MBD8503900.1"/>
    </source>
</evidence>
<proteinExistence type="predicted"/>
<dbReference type="RefSeq" id="WP_187718693.1">
    <property type="nucleotide sequence ID" value="NZ_JACTAH010000002.1"/>
</dbReference>
<comment type="caution">
    <text evidence="2">The sequence shown here is derived from an EMBL/GenBank/DDBJ whole genome shotgun (WGS) entry which is preliminary data.</text>
</comment>
<accession>A0ABR9BEP0</accession>
<reference evidence="3" key="1">
    <citation type="submission" date="2023-07" db="EMBL/GenBank/DDBJ databases">
        <title>Thauera sp. CAU 1555 isolated from sand of Yaerae Beach.</title>
        <authorList>
            <person name="Kim W."/>
        </authorList>
    </citation>
    <scope>NUCLEOTIDE SEQUENCE [LARGE SCALE GENOMIC DNA]</scope>
    <source>
        <strain evidence="3">CAU 1555</strain>
    </source>
</reference>
<name>A0ABR9BEP0_9RHOO</name>
<organism evidence="2 3">
    <name type="scientific">Thauera sedimentorum</name>
    <dbReference type="NCBI Taxonomy" id="2767595"/>
    <lineage>
        <taxon>Bacteria</taxon>
        <taxon>Pseudomonadati</taxon>
        <taxon>Pseudomonadota</taxon>
        <taxon>Betaproteobacteria</taxon>
        <taxon>Rhodocyclales</taxon>
        <taxon>Zoogloeaceae</taxon>
        <taxon>Thauera</taxon>
    </lineage>
</organism>
<sequence length="184" mass="19589">MRTYDSTDESIRDEHAGESAPPVDCTVDWGPSWGRQLDAAQAWQEASAALADDAHQWSAAPGYRRGKDAPQLTAQTVVRMNTLNVALRERLLRLMSEASNVAIAAMSRRQGAGGGSAATLDQQGAGQIEQVTRAWFELIDTARANMSALTGMAPPAGAAGDGEPLVDRRQQALAIAFADRRKAG</sequence>
<evidence type="ECO:0000313" key="3">
    <source>
        <dbReference type="Proteomes" id="UP000603602"/>
    </source>
</evidence>
<protein>
    <submittedName>
        <fullName evidence="2">Uncharacterized protein</fullName>
    </submittedName>
</protein>
<dbReference type="EMBL" id="JACYTO010000002">
    <property type="protein sequence ID" value="MBD8503900.1"/>
    <property type="molecule type" value="Genomic_DNA"/>
</dbReference>
<evidence type="ECO:0000256" key="1">
    <source>
        <dbReference type="SAM" id="MobiDB-lite"/>
    </source>
</evidence>
<dbReference type="Proteomes" id="UP000603602">
    <property type="component" value="Unassembled WGS sequence"/>
</dbReference>
<keyword evidence="3" id="KW-1185">Reference proteome</keyword>